<evidence type="ECO:0000256" key="2">
    <source>
        <dbReference type="SAM" id="MobiDB-lite"/>
    </source>
</evidence>
<keyword evidence="5" id="KW-1185">Reference proteome</keyword>
<feature type="compositionally biased region" description="Basic and acidic residues" evidence="2">
    <location>
        <begin position="15"/>
        <end position="24"/>
    </location>
</feature>
<feature type="compositionally biased region" description="Basic and acidic residues" evidence="2">
    <location>
        <begin position="38"/>
        <end position="54"/>
    </location>
</feature>
<dbReference type="Proteomes" id="UP001107558">
    <property type="component" value="Chromosome 4"/>
</dbReference>
<evidence type="ECO:0000256" key="1">
    <source>
        <dbReference type="PROSITE-ProRule" id="PRU00561"/>
    </source>
</evidence>
<feature type="region of interest" description="Disordered" evidence="2">
    <location>
        <begin position="81"/>
        <end position="100"/>
    </location>
</feature>
<sequence length="622" mass="72343">MSSQSQRFYSVRSRLNNDNDEKYKKNNFNNKFRSNRSNFEDSHDRRDEKPKEIREFKDLRQLLNSRRNKVNNEATEKVNIKSRLDRNKQTTENHENLDKNSRKVNQNSLNLIEKPLNSTKSDHCDRTLKFREEISQKNEKIEVEEKKEERVRKAVRIRNPAGRLADLVRLQVVDAVQKNQKQITSSSSSHESKSTESLIEISSASSTKSNEEEMPELKLSHSLSSESLDKSNSKNIKITLKDFLLRQNVEKIAKNNENWLDMIDDDDEELEKPSEEKTEEKSSIQPSDDSKDSKKDTITKNLTKSSSEKVLNSHTNDQKILSHSAEQISKLTSFSNNFKEFYPRNYRPEVSNTKFTGSLSNENVNVAPFSHPIHHCVSQNSIYHQQVHNFNFMPQVHQNFYQIPPQITIPSYEAKNYNNFQTLPLISPTFSNRSDSPTNSISSLNGGQSKLEARLKKIRGQEEKKVKEIPKSQPQFSPQNLEKFDRNYQNHENLISIPIQNLSPKNEIQNQTEEFQISHHDFNLSPFVNDEELKTSKIKLESDTVEPVLKEVTANQKLNQDQLINLYYVTTLSPKYFGEAMNYYLEYYEELGIKLNQNEIENILKLRGKNHKINDDGLKILG</sequence>
<evidence type="ECO:0000313" key="4">
    <source>
        <dbReference type="EMBL" id="KAG5666799.1"/>
    </source>
</evidence>
<accession>A0A9J6BAU3</accession>
<evidence type="ECO:0000313" key="5">
    <source>
        <dbReference type="Proteomes" id="UP001107558"/>
    </source>
</evidence>
<evidence type="ECO:0000259" key="3">
    <source>
        <dbReference type="PROSITE" id="PS51214"/>
    </source>
</evidence>
<feature type="compositionally biased region" description="Basic and acidic residues" evidence="2">
    <location>
        <begin position="209"/>
        <end position="219"/>
    </location>
</feature>
<keyword evidence="1" id="KW-0813">Transport</keyword>
<feature type="domain" description="IBB" evidence="3">
    <location>
        <begin position="8"/>
        <end position="76"/>
    </location>
</feature>
<dbReference type="EMBL" id="JADBJN010000004">
    <property type="protein sequence ID" value="KAG5666799.1"/>
    <property type="molecule type" value="Genomic_DNA"/>
</dbReference>
<protein>
    <recommendedName>
        <fullName evidence="3">IBB domain-containing protein</fullName>
    </recommendedName>
</protein>
<dbReference type="AlphaFoldDB" id="A0A9J6BAU3"/>
<gene>
    <name evidence="4" type="ORF">PVAND_014809</name>
</gene>
<dbReference type="InterPro" id="IPR002652">
    <property type="entry name" value="Importin-a_IBB"/>
</dbReference>
<feature type="region of interest" description="Disordered" evidence="2">
    <location>
        <begin position="1"/>
        <end position="54"/>
    </location>
</feature>
<feature type="compositionally biased region" description="Polar residues" evidence="2">
    <location>
        <begin position="301"/>
        <end position="318"/>
    </location>
</feature>
<dbReference type="GO" id="GO:0061608">
    <property type="term" value="F:nuclear import signal receptor activity"/>
    <property type="evidence" value="ECO:0007669"/>
    <property type="project" value="InterPro"/>
</dbReference>
<dbReference type="GO" id="GO:0006606">
    <property type="term" value="P:protein import into nucleus"/>
    <property type="evidence" value="ECO:0007669"/>
    <property type="project" value="InterPro"/>
</dbReference>
<name>A0A9J6BAU3_POLVA</name>
<reference evidence="4" key="1">
    <citation type="submission" date="2021-03" db="EMBL/GenBank/DDBJ databases">
        <title>Chromosome level genome of the anhydrobiotic midge Polypedilum vanderplanki.</title>
        <authorList>
            <person name="Yoshida Y."/>
            <person name="Kikawada T."/>
            <person name="Gusev O."/>
        </authorList>
    </citation>
    <scope>NUCLEOTIDE SEQUENCE</scope>
    <source>
        <strain evidence="4">NIAS01</strain>
        <tissue evidence="4">Whole body or cell culture</tissue>
    </source>
</reference>
<feature type="compositionally biased region" description="Basic and acidic residues" evidence="2">
    <location>
        <begin position="271"/>
        <end position="298"/>
    </location>
</feature>
<feature type="compositionally biased region" description="Low complexity" evidence="2">
    <location>
        <begin position="26"/>
        <end position="37"/>
    </location>
</feature>
<feature type="region of interest" description="Disordered" evidence="2">
    <location>
        <begin position="179"/>
        <end position="231"/>
    </location>
</feature>
<dbReference type="PROSITE" id="PS51214">
    <property type="entry name" value="IBB"/>
    <property type="match status" value="1"/>
</dbReference>
<proteinExistence type="predicted"/>
<organism evidence="4 5">
    <name type="scientific">Polypedilum vanderplanki</name>
    <name type="common">Sleeping chironomid midge</name>
    <dbReference type="NCBI Taxonomy" id="319348"/>
    <lineage>
        <taxon>Eukaryota</taxon>
        <taxon>Metazoa</taxon>
        <taxon>Ecdysozoa</taxon>
        <taxon>Arthropoda</taxon>
        <taxon>Hexapoda</taxon>
        <taxon>Insecta</taxon>
        <taxon>Pterygota</taxon>
        <taxon>Neoptera</taxon>
        <taxon>Endopterygota</taxon>
        <taxon>Diptera</taxon>
        <taxon>Nematocera</taxon>
        <taxon>Chironomoidea</taxon>
        <taxon>Chironomidae</taxon>
        <taxon>Chironominae</taxon>
        <taxon>Polypedilum</taxon>
        <taxon>Polypedilum</taxon>
    </lineage>
</organism>
<comment type="caution">
    <text evidence="4">The sequence shown here is derived from an EMBL/GenBank/DDBJ whole genome shotgun (WGS) entry which is preliminary data.</text>
</comment>
<feature type="region of interest" description="Disordered" evidence="2">
    <location>
        <begin position="268"/>
        <end position="318"/>
    </location>
</feature>